<reference evidence="3" key="1">
    <citation type="journal article" date="2019" name="Int. J. Syst. Evol. Microbiol.">
        <title>The Global Catalogue of Microorganisms (GCM) 10K type strain sequencing project: providing services to taxonomists for standard genome sequencing and annotation.</title>
        <authorList>
            <consortium name="The Broad Institute Genomics Platform"/>
            <consortium name="The Broad Institute Genome Sequencing Center for Infectious Disease"/>
            <person name="Wu L."/>
            <person name="Ma J."/>
        </authorList>
    </citation>
    <scope>NUCLEOTIDE SEQUENCE [LARGE SCALE GENOMIC DNA]</scope>
    <source>
        <strain evidence="3">TISTR 1511</strain>
    </source>
</reference>
<evidence type="ECO:0000256" key="1">
    <source>
        <dbReference type="SAM" id="Phobius"/>
    </source>
</evidence>
<dbReference type="EMBL" id="JBHUNF010000001">
    <property type="protein sequence ID" value="MFD2674052.1"/>
    <property type="molecule type" value="Genomic_DNA"/>
</dbReference>
<organism evidence="2 3">
    <name type="scientific">Gulosibacter bifidus</name>
    <dbReference type="NCBI Taxonomy" id="272239"/>
    <lineage>
        <taxon>Bacteria</taxon>
        <taxon>Bacillati</taxon>
        <taxon>Actinomycetota</taxon>
        <taxon>Actinomycetes</taxon>
        <taxon>Micrococcales</taxon>
        <taxon>Microbacteriaceae</taxon>
        <taxon>Gulosibacter</taxon>
    </lineage>
</organism>
<name>A0ABW5RJ41_9MICO</name>
<keyword evidence="3" id="KW-1185">Reference proteome</keyword>
<accession>A0ABW5RJ41</accession>
<evidence type="ECO:0000313" key="3">
    <source>
        <dbReference type="Proteomes" id="UP001597453"/>
    </source>
</evidence>
<protein>
    <recommendedName>
        <fullName evidence="4">DUF4129 domain-containing protein</fullName>
    </recommendedName>
</protein>
<keyword evidence="1" id="KW-1133">Transmembrane helix</keyword>
<gene>
    <name evidence="2" type="ORF">ACFSUQ_01860</name>
</gene>
<keyword evidence="1" id="KW-0472">Membrane</keyword>
<evidence type="ECO:0008006" key="4">
    <source>
        <dbReference type="Google" id="ProtNLM"/>
    </source>
</evidence>
<dbReference type="Proteomes" id="UP001597453">
    <property type="component" value="Unassembled WGS sequence"/>
</dbReference>
<sequence length="165" mass="18044">MLVGGKAMAPTPTPSLPGEVMPPVGYSPSWLVIGIALLTLVALFYLFVWWFTRQPRAVAAPASEPTRYDAAVYLQQVDAVAHAVQQGALSQREGYGELSRIVRAAVRESTGIPTDRMTLTDLRNTPLAHTSKAVSFFYPGVFGQQPSYDYDHALALAREVLHGWN</sequence>
<evidence type="ECO:0000313" key="2">
    <source>
        <dbReference type="EMBL" id="MFD2674052.1"/>
    </source>
</evidence>
<keyword evidence="1" id="KW-0812">Transmembrane</keyword>
<dbReference type="RefSeq" id="WP_066054713.1">
    <property type="nucleotide sequence ID" value="NZ_JBHUNF010000001.1"/>
</dbReference>
<comment type="caution">
    <text evidence="2">The sequence shown here is derived from an EMBL/GenBank/DDBJ whole genome shotgun (WGS) entry which is preliminary data.</text>
</comment>
<feature type="transmembrane region" description="Helical" evidence="1">
    <location>
        <begin position="30"/>
        <end position="51"/>
    </location>
</feature>
<proteinExistence type="predicted"/>